<feature type="domain" description="NTP pyrophosphohydrolase MazG-like" evidence="5">
    <location>
        <begin position="28"/>
        <end position="100"/>
    </location>
</feature>
<dbReference type="FunFam" id="1.10.287.1080:FF:000003">
    <property type="entry name" value="Nucleoside triphosphate pyrophosphohydrolase"/>
    <property type="match status" value="1"/>
</dbReference>
<comment type="similarity">
    <text evidence="2">Belongs to the nucleoside triphosphate pyrophosphohydrolase family.</text>
</comment>
<dbReference type="AlphaFoldDB" id="A0A2S6I5M5"/>
<feature type="domain" description="NTP pyrophosphohydrolase MazG-like" evidence="5">
    <location>
        <begin position="163"/>
        <end position="223"/>
    </location>
</feature>
<dbReference type="Gene3D" id="1.10.287.1080">
    <property type="entry name" value="MazG-like"/>
    <property type="match status" value="2"/>
</dbReference>
<dbReference type="GO" id="GO:0006950">
    <property type="term" value="P:response to stress"/>
    <property type="evidence" value="ECO:0007669"/>
    <property type="project" value="UniProtKB-ARBA"/>
</dbReference>
<dbReference type="Proteomes" id="UP000237662">
    <property type="component" value="Unassembled WGS sequence"/>
</dbReference>
<evidence type="ECO:0000256" key="2">
    <source>
        <dbReference type="ARBA" id="ARBA00061115"/>
    </source>
</evidence>
<evidence type="ECO:0000256" key="3">
    <source>
        <dbReference type="ARBA" id="ARBA00066372"/>
    </source>
</evidence>
<proteinExistence type="inferred from homology"/>
<dbReference type="SUPFAM" id="SSF101386">
    <property type="entry name" value="all-alpha NTP pyrophosphatases"/>
    <property type="match status" value="2"/>
</dbReference>
<dbReference type="InterPro" id="IPR048011">
    <property type="entry name" value="NTP-PPase_MazG-like_C"/>
</dbReference>
<dbReference type="PANTHER" id="PTHR30522">
    <property type="entry name" value="NUCLEOSIDE TRIPHOSPHATE PYROPHOSPHOHYDROLASE"/>
    <property type="match status" value="1"/>
</dbReference>
<gene>
    <name evidence="6" type="ORF">CLV84_3377</name>
</gene>
<protein>
    <recommendedName>
        <fullName evidence="4">Nucleoside triphosphate pyrophosphohydrolase</fullName>
        <ecNumber evidence="3">3.6.1.8</ecNumber>
    </recommendedName>
</protein>
<keyword evidence="6" id="KW-0378">Hydrolase</keyword>
<dbReference type="GO" id="GO:0046052">
    <property type="term" value="P:UTP catabolic process"/>
    <property type="evidence" value="ECO:0007669"/>
    <property type="project" value="TreeGrafter"/>
</dbReference>
<dbReference type="GO" id="GO:0006203">
    <property type="term" value="P:dGTP catabolic process"/>
    <property type="evidence" value="ECO:0007669"/>
    <property type="project" value="TreeGrafter"/>
</dbReference>
<comment type="catalytic activity">
    <reaction evidence="1">
        <text>ATP + H2O = AMP + diphosphate + H(+)</text>
        <dbReference type="Rhea" id="RHEA:14245"/>
        <dbReference type="ChEBI" id="CHEBI:15377"/>
        <dbReference type="ChEBI" id="CHEBI:15378"/>
        <dbReference type="ChEBI" id="CHEBI:30616"/>
        <dbReference type="ChEBI" id="CHEBI:33019"/>
        <dbReference type="ChEBI" id="CHEBI:456215"/>
        <dbReference type="EC" id="3.6.1.8"/>
    </reaction>
</comment>
<evidence type="ECO:0000256" key="4">
    <source>
        <dbReference type="ARBA" id="ARBA00074799"/>
    </source>
</evidence>
<dbReference type="PANTHER" id="PTHR30522:SF0">
    <property type="entry name" value="NUCLEOSIDE TRIPHOSPHATE PYROPHOSPHOHYDROLASE"/>
    <property type="match status" value="1"/>
</dbReference>
<name>A0A2S6I5M5_9BACT</name>
<dbReference type="CDD" id="cd11528">
    <property type="entry name" value="NTP-PPase_MazG_Nterm"/>
    <property type="match status" value="1"/>
</dbReference>
<dbReference type="OrthoDB" id="9808939at2"/>
<accession>A0A2S6I5M5</accession>
<dbReference type="EC" id="3.6.1.8" evidence="3"/>
<dbReference type="GO" id="GO:0046061">
    <property type="term" value="P:dATP catabolic process"/>
    <property type="evidence" value="ECO:0007669"/>
    <property type="project" value="TreeGrafter"/>
</dbReference>
<dbReference type="GO" id="GO:0046076">
    <property type="term" value="P:dTTP catabolic process"/>
    <property type="evidence" value="ECO:0007669"/>
    <property type="project" value="TreeGrafter"/>
</dbReference>
<dbReference type="EMBL" id="PTJC01000006">
    <property type="protein sequence ID" value="PPK86450.1"/>
    <property type="molecule type" value="Genomic_DNA"/>
</dbReference>
<dbReference type="FunFam" id="1.10.287.1080:FF:000001">
    <property type="entry name" value="Nucleoside triphosphate pyrophosphohydrolase"/>
    <property type="match status" value="1"/>
</dbReference>
<dbReference type="InterPro" id="IPR048015">
    <property type="entry name" value="NTP-PPase_MazG-like_N"/>
</dbReference>
<dbReference type="NCBIfam" id="NF007113">
    <property type="entry name" value="PRK09562.1"/>
    <property type="match status" value="1"/>
</dbReference>
<dbReference type="NCBIfam" id="TIGR00444">
    <property type="entry name" value="mazG"/>
    <property type="match status" value="1"/>
</dbReference>
<dbReference type="InterPro" id="IPR004518">
    <property type="entry name" value="MazG-like_dom"/>
</dbReference>
<sequence length="259" mass="29993">MTPQLTAFHRLLTIMDELREQCPWDRKQTFQSLRKLTIEETYELADEILSEDLNGIKEEVGDLLLHMVFYARIASERGAWDISDALNGVCEKLIQRHPHIYGDVVAEDEAAVKRNWEQIKLAEGKGKKTVLSGVPTALPAMVKAMRMQEKTAQFGFDWDNQEQVWEKVREEMEEFRTATTDADREAEFGDLLFSLVNYARWQGIDPETALERTNRKFRHRFEYVESRAPESGLASMSLEMMEKLWVAAKEGTDKARQTD</sequence>
<keyword evidence="7" id="KW-1185">Reference proteome</keyword>
<evidence type="ECO:0000259" key="5">
    <source>
        <dbReference type="Pfam" id="PF03819"/>
    </source>
</evidence>
<organism evidence="6 7">
    <name type="scientific">Neolewinella xylanilytica</name>
    <dbReference type="NCBI Taxonomy" id="1514080"/>
    <lineage>
        <taxon>Bacteria</taxon>
        <taxon>Pseudomonadati</taxon>
        <taxon>Bacteroidota</taxon>
        <taxon>Saprospiria</taxon>
        <taxon>Saprospirales</taxon>
        <taxon>Lewinellaceae</taxon>
        <taxon>Neolewinella</taxon>
    </lineage>
</organism>
<dbReference type="GO" id="GO:0046047">
    <property type="term" value="P:TTP catabolic process"/>
    <property type="evidence" value="ECO:0007669"/>
    <property type="project" value="TreeGrafter"/>
</dbReference>
<comment type="caution">
    <text evidence="6">The sequence shown here is derived from an EMBL/GenBank/DDBJ whole genome shotgun (WGS) entry which is preliminary data.</text>
</comment>
<reference evidence="6 7" key="1">
    <citation type="submission" date="2018-02" db="EMBL/GenBank/DDBJ databases">
        <title>Genomic Encyclopedia of Archaeal and Bacterial Type Strains, Phase II (KMG-II): from individual species to whole genera.</title>
        <authorList>
            <person name="Goeker M."/>
        </authorList>
    </citation>
    <scope>NUCLEOTIDE SEQUENCE [LARGE SCALE GENOMIC DNA]</scope>
    <source>
        <strain evidence="6 7">DSM 29526</strain>
    </source>
</reference>
<dbReference type="GO" id="GO:0046081">
    <property type="term" value="P:dUTP catabolic process"/>
    <property type="evidence" value="ECO:0007669"/>
    <property type="project" value="TreeGrafter"/>
</dbReference>
<evidence type="ECO:0000313" key="7">
    <source>
        <dbReference type="Proteomes" id="UP000237662"/>
    </source>
</evidence>
<dbReference type="InterPro" id="IPR011551">
    <property type="entry name" value="NTP_PyrPHydrolase_MazG"/>
</dbReference>
<evidence type="ECO:0000313" key="6">
    <source>
        <dbReference type="EMBL" id="PPK86450.1"/>
    </source>
</evidence>
<dbReference type="Pfam" id="PF03819">
    <property type="entry name" value="MazG"/>
    <property type="match status" value="2"/>
</dbReference>
<evidence type="ECO:0000256" key="1">
    <source>
        <dbReference type="ARBA" id="ARBA00052141"/>
    </source>
</evidence>
<dbReference type="GO" id="GO:0047693">
    <property type="term" value="F:ATP diphosphatase activity"/>
    <property type="evidence" value="ECO:0007669"/>
    <property type="project" value="UniProtKB-EC"/>
</dbReference>
<dbReference type="CDD" id="cd11529">
    <property type="entry name" value="NTP-PPase_MazG_Cterm"/>
    <property type="match status" value="1"/>
</dbReference>
<dbReference type="RefSeq" id="WP_104420880.1">
    <property type="nucleotide sequence ID" value="NZ_PTJC01000006.1"/>
</dbReference>